<keyword evidence="4" id="KW-1185">Reference proteome</keyword>
<feature type="compositionally biased region" description="Low complexity" evidence="1">
    <location>
        <begin position="25"/>
        <end position="46"/>
    </location>
</feature>
<feature type="compositionally biased region" description="Polar residues" evidence="1">
    <location>
        <begin position="223"/>
        <end position="233"/>
    </location>
</feature>
<feature type="domain" description="C2H2-type" evidence="2">
    <location>
        <begin position="254"/>
        <end position="278"/>
    </location>
</feature>
<dbReference type="Gene3D" id="3.30.160.60">
    <property type="entry name" value="Classic Zinc Finger"/>
    <property type="match status" value="1"/>
</dbReference>
<dbReference type="InterPro" id="IPR036236">
    <property type="entry name" value="Znf_C2H2_sf"/>
</dbReference>
<accession>A0ABQ7JU41</accession>
<feature type="compositionally biased region" description="Low complexity" evidence="1">
    <location>
        <begin position="60"/>
        <end position="81"/>
    </location>
</feature>
<dbReference type="SUPFAM" id="SSF57667">
    <property type="entry name" value="beta-beta-alpha zinc fingers"/>
    <property type="match status" value="1"/>
</dbReference>
<comment type="caution">
    <text evidence="3">The sequence shown here is derived from an EMBL/GenBank/DDBJ whole genome shotgun (WGS) entry which is preliminary data.</text>
</comment>
<evidence type="ECO:0000256" key="1">
    <source>
        <dbReference type="SAM" id="MobiDB-lite"/>
    </source>
</evidence>
<feature type="region of interest" description="Disordered" evidence="1">
    <location>
        <begin position="22"/>
        <end position="85"/>
    </location>
</feature>
<feature type="domain" description="C2H2-type" evidence="2">
    <location>
        <begin position="283"/>
        <end position="303"/>
    </location>
</feature>
<evidence type="ECO:0000313" key="4">
    <source>
        <dbReference type="Proteomes" id="UP001194696"/>
    </source>
</evidence>
<sequence length="333" mass="37224">MFHSQIPADDVSRMYTTLYDSEDPQQQQDFLLQQQRQHQESQQFIQALLGEPASPWDEVSPSSPASSCFSSSSSNSSHSSPITGLKTMDSEEADELADLFNITIDDLLLGTPLSFAADMSLFAPQQHFLQQQQQQSMMSEATQFAYMQTTEAQQQYFQAQQYQQQQQQHYHSHNHSSSTPCSPCSSYYPTSPSMSPAPSTPFSAPTSPLTHAAPIMPHPSATKAHQTSTDGTTVIKNEDGSIMVFNPSTDTVTFRCGLCPTESFGRIHDLKRHQTSKHQQTTWPCEFCQRPFVRRDALLRHYTVKATRDDGIHPPTSDTETLLAVRARAKLIG</sequence>
<dbReference type="InterPro" id="IPR013087">
    <property type="entry name" value="Znf_C2H2_type"/>
</dbReference>
<feature type="compositionally biased region" description="Low complexity" evidence="1">
    <location>
        <begin position="176"/>
        <end position="208"/>
    </location>
</feature>
<evidence type="ECO:0000259" key="2">
    <source>
        <dbReference type="SMART" id="SM00355"/>
    </source>
</evidence>
<feature type="region of interest" description="Disordered" evidence="1">
    <location>
        <begin position="165"/>
        <end position="233"/>
    </location>
</feature>
<protein>
    <recommendedName>
        <fullName evidence="2">C2H2-type domain-containing protein</fullName>
    </recommendedName>
</protein>
<dbReference type="Proteomes" id="UP001194696">
    <property type="component" value="Unassembled WGS sequence"/>
</dbReference>
<proteinExistence type="predicted"/>
<reference evidence="3 4" key="1">
    <citation type="journal article" date="2020" name="Fungal Divers.">
        <title>Resolving the Mortierellaceae phylogeny through synthesis of multi-gene phylogenetics and phylogenomics.</title>
        <authorList>
            <person name="Vandepol N."/>
            <person name="Liber J."/>
            <person name="Desiro A."/>
            <person name="Na H."/>
            <person name="Kennedy M."/>
            <person name="Barry K."/>
            <person name="Grigoriev I.V."/>
            <person name="Miller A.N."/>
            <person name="O'Donnell K."/>
            <person name="Stajich J.E."/>
            <person name="Bonito G."/>
        </authorList>
    </citation>
    <scope>NUCLEOTIDE SEQUENCE [LARGE SCALE GENOMIC DNA]</scope>
    <source>
        <strain evidence="3 4">AD045</strain>
    </source>
</reference>
<dbReference type="EMBL" id="JAAAIM010000749">
    <property type="protein sequence ID" value="KAG0284646.1"/>
    <property type="molecule type" value="Genomic_DNA"/>
</dbReference>
<organism evidence="3 4">
    <name type="scientific">Linnemannia gamsii</name>
    <dbReference type="NCBI Taxonomy" id="64522"/>
    <lineage>
        <taxon>Eukaryota</taxon>
        <taxon>Fungi</taxon>
        <taxon>Fungi incertae sedis</taxon>
        <taxon>Mucoromycota</taxon>
        <taxon>Mortierellomycotina</taxon>
        <taxon>Mortierellomycetes</taxon>
        <taxon>Mortierellales</taxon>
        <taxon>Mortierellaceae</taxon>
        <taxon>Linnemannia</taxon>
    </lineage>
</organism>
<evidence type="ECO:0000313" key="3">
    <source>
        <dbReference type="EMBL" id="KAG0284646.1"/>
    </source>
</evidence>
<name>A0ABQ7JU41_9FUNG</name>
<dbReference type="SMART" id="SM00355">
    <property type="entry name" value="ZnF_C2H2"/>
    <property type="match status" value="2"/>
</dbReference>
<gene>
    <name evidence="3" type="ORF">BGZ96_010998</name>
</gene>